<comment type="caution">
    <text evidence="3">The sequence shown here is derived from an EMBL/GenBank/DDBJ whole genome shotgun (WGS) entry which is preliminary data.</text>
</comment>
<evidence type="ECO:0008006" key="5">
    <source>
        <dbReference type="Google" id="ProtNLM"/>
    </source>
</evidence>
<dbReference type="Pfam" id="PF08310">
    <property type="entry name" value="LGFP"/>
    <property type="match status" value="2"/>
</dbReference>
<accession>A0A2U1T6Q6</accession>
<keyword evidence="4" id="KW-1185">Reference proteome</keyword>
<feature type="chain" id="PRO_5015619108" description="LGFP repeat-containing protein" evidence="2">
    <location>
        <begin position="28"/>
        <end position="192"/>
    </location>
</feature>
<gene>
    <name evidence="3" type="ORF">DF222_06030</name>
</gene>
<keyword evidence="2" id="KW-0732">Signal</keyword>
<sequence length="192" mass="20047">MTSTTLTRRLLAGATVLGLSFATVACAEDNGEANGGADNGTETAAEDTADSTAEETEGAEAAGQDPETEETVDVETADGNTALVPQAFADAIAEREQDWGQPQTIQEGHNGSIAKFENGDRIVYSEDTGAVELVGMIGAAWDEQGGMDGEVGLPVAAEQETDNGWTQEFQNGVISWERDAEGNFDSTIEPAQ</sequence>
<dbReference type="KEGG" id="cyz:C3B44_07510"/>
<dbReference type="AlphaFoldDB" id="A0A2U1T6Q6"/>
<organism evidence="3 4">
    <name type="scientific">Corynebacterium yudongzhengii</name>
    <dbReference type="NCBI Taxonomy" id="2080740"/>
    <lineage>
        <taxon>Bacteria</taxon>
        <taxon>Bacillati</taxon>
        <taxon>Actinomycetota</taxon>
        <taxon>Actinomycetes</taxon>
        <taxon>Mycobacteriales</taxon>
        <taxon>Corynebacteriaceae</taxon>
        <taxon>Corynebacterium</taxon>
    </lineage>
</organism>
<reference evidence="4" key="1">
    <citation type="submission" date="2018-04" db="EMBL/GenBank/DDBJ databases">
        <authorList>
            <person name="Liu S."/>
            <person name="Wang Z."/>
            <person name="Li J."/>
        </authorList>
    </citation>
    <scope>NUCLEOTIDE SEQUENCE [LARGE SCALE GENOMIC DNA]</scope>
    <source>
        <strain evidence="4">2189</strain>
    </source>
</reference>
<dbReference type="RefSeq" id="WP_108431835.1">
    <property type="nucleotide sequence ID" value="NZ_CP026947.1"/>
</dbReference>
<protein>
    <recommendedName>
        <fullName evidence="5">LGFP repeat-containing protein</fullName>
    </recommendedName>
</protein>
<proteinExistence type="predicted"/>
<dbReference type="InterPro" id="IPR013207">
    <property type="entry name" value="LGFP"/>
</dbReference>
<dbReference type="Proteomes" id="UP000244989">
    <property type="component" value="Unassembled WGS sequence"/>
</dbReference>
<evidence type="ECO:0000313" key="3">
    <source>
        <dbReference type="EMBL" id="PWC01669.1"/>
    </source>
</evidence>
<dbReference type="OrthoDB" id="4369514at2"/>
<evidence type="ECO:0000256" key="2">
    <source>
        <dbReference type="SAM" id="SignalP"/>
    </source>
</evidence>
<feature type="compositionally biased region" description="Acidic residues" evidence="1">
    <location>
        <begin position="44"/>
        <end position="58"/>
    </location>
</feature>
<evidence type="ECO:0000313" key="4">
    <source>
        <dbReference type="Proteomes" id="UP000244989"/>
    </source>
</evidence>
<dbReference type="EMBL" id="QEEZ01000009">
    <property type="protein sequence ID" value="PWC01669.1"/>
    <property type="molecule type" value="Genomic_DNA"/>
</dbReference>
<feature type="signal peptide" evidence="2">
    <location>
        <begin position="1"/>
        <end position="27"/>
    </location>
</feature>
<feature type="region of interest" description="Disordered" evidence="1">
    <location>
        <begin position="33"/>
        <end position="69"/>
    </location>
</feature>
<evidence type="ECO:0000256" key="1">
    <source>
        <dbReference type="SAM" id="MobiDB-lite"/>
    </source>
</evidence>
<name>A0A2U1T6Q6_9CORY</name>